<dbReference type="GO" id="GO:0022857">
    <property type="term" value="F:transmembrane transporter activity"/>
    <property type="evidence" value="ECO:0007669"/>
    <property type="project" value="InterPro"/>
</dbReference>
<sequence>MMSEPYQSETTCLLETSRPQQKRLWNALPQWTWIQWRVMLLVLMFSVNFGHFMGTAPQLAIFEDIICENYKRSLGREASHKIIEFDKNICKSEPVQSELAFISGWKNTLDALPGWFNWPLRLVWLTGMFRAPGGGDQFATFILMTIIADVFNEEQRTTALFRLASLPIIAEVVATPISATAMKTNPWIPFLLGPVIVLIGAASSLFVPETFNKSKTTPTEESSQRRVIRSRSPPKQNALTFITRKAEGFVFETTFLWQTPKLLISLGVVFAGILDKSSLFLLIQYASNKLHWTIARASYLISIRGCMTLETFLGFVPLLSSYLTRQLHYTTLKKDLAVAKIAVVAGTIGYFLIFIASSAALVTVGCLSVSLSMPFVVTVISIATYFTPAERVATLYTAMSVSQSVGIIITGPIFAKLYTPGMHIGLEWSGLPFLTAASLFAVILIPLIFLGPDS</sequence>
<protein>
    <recommendedName>
        <fullName evidence="9">Major facilitator superfamily (MFS) profile domain-containing protein</fullName>
    </recommendedName>
</protein>
<gene>
    <name evidence="7" type="ORF">N7493_006853</name>
</gene>
<evidence type="ECO:0000256" key="1">
    <source>
        <dbReference type="ARBA" id="ARBA00004141"/>
    </source>
</evidence>
<feature type="transmembrane region" description="Helical" evidence="6">
    <location>
        <begin position="34"/>
        <end position="53"/>
    </location>
</feature>
<dbReference type="PANTHER" id="PTHR23507:SF1">
    <property type="entry name" value="FI18259P1-RELATED"/>
    <property type="match status" value="1"/>
</dbReference>
<dbReference type="InterPro" id="IPR011701">
    <property type="entry name" value="MFS"/>
</dbReference>
<feature type="transmembrane region" description="Helical" evidence="6">
    <location>
        <begin position="336"/>
        <end position="356"/>
    </location>
</feature>
<feature type="transmembrane region" description="Helical" evidence="6">
    <location>
        <begin position="160"/>
        <end position="181"/>
    </location>
</feature>
<keyword evidence="3 6" id="KW-1133">Transmembrane helix</keyword>
<evidence type="ECO:0000256" key="4">
    <source>
        <dbReference type="ARBA" id="ARBA00023136"/>
    </source>
</evidence>
<evidence type="ECO:0000313" key="8">
    <source>
        <dbReference type="Proteomes" id="UP001215712"/>
    </source>
</evidence>
<dbReference type="AlphaFoldDB" id="A0AAD6HJN4"/>
<dbReference type="Gene3D" id="1.20.1250.20">
    <property type="entry name" value="MFS general substrate transporter like domains"/>
    <property type="match status" value="1"/>
</dbReference>
<dbReference type="EMBL" id="JAQJAN010000009">
    <property type="protein sequence ID" value="KAJ5719975.1"/>
    <property type="molecule type" value="Genomic_DNA"/>
</dbReference>
<dbReference type="InterPro" id="IPR036259">
    <property type="entry name" value="MFS_trans_sf"/>
</dbReference>
<comment type="caution">
    <text evidence="7">The sequence shown here is derived from an EMBL/GenBank/DDBJ whole genome shotgun (WGS) entry which is preliminary data.</text>
</comment>
<dbReference type="SUPFAM" id="SSF103473">
    <property type="entry name" value="MFS general substrate transporter"/>
    <property type="match status" value="1"/>
</dbReference>
<feature type="transmembrane region" description="Helical" evidence="6">
    <location>
        <begin position="362"/>
        <end position="386"/>
    </location>
</feature>
<feature type="transmembrane region" description="Helical" evidence="6">
    <location>
        <begin position="393"/>
        <end position="418"/>
    </location>
</feature>
<reference evidence="7" key="2">
    <citation type="submission" date="2023-01" db="EMBL/GenBank/DDBJ databases">
        <authorList>
            <person name="Petersen C."/>
        </authorList>
    </citation>
    <scope>NUCLEOTIDE SEQUENCE</scope>
    <source>
        <strain evidence="7">IBT 17514</strain>
    </source>
</reference>
<evidence type="ECO:0000256" key="5">
    <source>
        <dbReference type="SAM" id="MobiDB-lite"/>
    </source>
</evidence>
<name>A0AAD6HJN4_9EURO</name>
<evidence type="ECO:0000256" key="2">
    <source>
        <dbReference type="ARBA" id="ARBA00022692"/>
    </source>
</evidence>
<evidence type="ECO:0000256" key="3">
    <source>
        <dbReference type="ARBA" id="ARBA00022989"/>
    </source>
</evidence>
<feature type="transmembrane region" description="Helical" evidence="6">
    <location>
        <begin position="430"/>
        <end position="450"/>
    </location>
</feature>
<dbReference type="CDD" id="cd06174">
    <property type="entry name" value="MFS"/>
    <property type="match status" value="1"/>
</dbReference>
<evidence type="ECO:0000256" key="6">
    <source>
        <dbReference type="SAM" id="Phobius"/>
    </source>
</evidence>
<organism evidence="7 8">
    <name type="scientific">Penicillium malachiteum</name>
    <dbReference type="NCBI Taxonomy" id="1324776"/>
    <lineage>
        <taxon>Eukaryota</taxon>
        <taxon>Fungi</taxon>
        <taxon>Dikarya</taxon>
        <taxon>Ascomycota</taxon>
        <taxon>Pezizomycotina</taxon>
        <taxon>Eurotiomycetes</taxon>
        <taxon>Eurotiomycetidae</taxon>
        <taxon>Eurotiales</taxon>
        <taxon>Aspergillaceae</taxon>
        <taxon>Penicillium</taxon>
    </lineage>
</organism>
<feature type="transmembrane region" description="Helical" evidence="6">
    <location>
        <begin position="187"/>
        <end position="207"/>
    </location>
</feature>
<accession>A0AAD6HJN4</accession>
<feature type="region of interest" description="Disordered" evidence="5">
    <location>
        <begin position="213"/>
        <end position="232"/>
    </location>
</feature>
<proteinExistence type="predicted"/>
<reference evidence="7" key="1">
    <citation type="journal article" date="2023" name="IMA Fungus">
        <title>Comparative genomic study of the Penicillium genus elucidates a diverse pangenome and 15 lateral gene transfer events.</title>
        <authorList>
            <person name="Petersen C."/>
            <person name="Sorensen T."/>
            <person name="Nielsen M.R."/>
            <person name="Sondergaard T.E."/>
            <person name="Sorensen J.L."/>
            <person name="Fitzpatrick D.A."/>
            <person name="Frisvad J.C."/>
            <person name="Nielsen K.L."/>
        </authorList>
    </citation>
    <scope>NUCLEOTIDE SEQUENCE</scope>
    <source>
        <strain evidence="7">IBT 17514</strain>
    </source>
</reference>
<keyword evidence="4 6" id="KW-0472">Membrane</keyword>
<feature type="transmembrane region" description="Helical" evidence="6">
    <location>
        <begin position="262"/>
        <end position="287"/>
    </location>
</feature>
<evidence type="ECO:0000313" key="7">
    <source>
        <dbReference type="EMBL" id="KAJ5719975.1"/>
    </source>
</evidence>
<dbReference type="PANTHER" id="PTHR23507">
    <property type="entry name" value="ZGC:174356"/>
    <property type="match status" value="1"/>
</dbReference>
<dbReference type="Proteomes" id="UP001215712">
    <property type="component" value="Unassembled WGS sequence"/>
</dbReference>
<evidence type="ECO:0008006" key="9">
    <source>
        <dbReference type="Google" id="ProtNLM"/>
    </source>
</evidence>
<comment type="subcellular location">
    <subcellularLocation>
        <location evidence="1">Membrane</location>
        <topology evidence="1">Multi-pass membrane protein</topology>
    </subcellularLocation>
</comment>
<feature type="transmembrane region" description="Helical" evidence="6">
    <location>
        <begin position="299"/>
        <end position="324"/>
    </location>
</feature>
<keyword evidence="2 6" id="KW-0812">Transmembrane</keyword>
<keyword evidence="8" id="KW-1185">Reference proteome</keyword>
<dbReference type="GO" id="GO:0016020">
    <property type="term" value="C:membrane"/>
    <property type="evidence" value="ECO:0007669"/>
    <property type="project" value="UniProtKB-SubCell"/>
</dbReference>
<dbReference type="Pfam" id="PF07690">
    <property type="entry name" value="MFS_1"/>
    <property type="match status" value="1"/>
</dbReference>